<evidence type="ECO:0000313" key="4">
    <source>
        <dbReference type="Proteomes" id="UP001485459"/>
    </source>
</evidence>
<dbReference type="EMBL" id="CP149822">
    <property type="protein sequence ID" value="WZN40061.1"/>
    <property type="molecule type" value="Genomic_DNA"/>
</dbReference>
<dbReference type="InterPro" id="IPR036514">
    <property type="entry name" value="SGNH_hydro_sf"/>
</dbReference>
<feature type="domain" description="Carbohydrate esterase 2 N-terminal" evidence="2">
    <location>
        <begin position="29"/>
        <end position="131"/>
    </location>
</feature>
<organism evidence="3 4">
    <name type="scientific">Chitinophaga pollutisoli</name>
    <dbReference type="NCBI Taxonomy" id="3133966"/>
    <lineage>
        <taxon>Bacteria</taxon>
        <taxon>Pseudomonadati</taxon>
        <taxon>Bacteroidota</taxon>
        <taxon>Chitinophagia</taxon>
        <taxon>Chitinophagales</taxon>
        <taxon>Chitinophagaceae</taxon>
        <taxon>Chitinophaga</taxon>
    </lineage>
</organism>
<dbReference type="SUPFAM" id="SSF52266">
    <property type="entry name" value="SGNH hydrolase"/>
    <property type="match status" value="1"/>
</dbReference>
<evidence type="ECO:0000256" key="1">
    <source>
        <dbReference type="SAM" id="SignalP"/>
    </source>
</evidence>
<dbReference type="RefSeq" id="WP_341834997.1">
    <property type="nucleotide sequence ID" value="NZ_CP149822.1"/>
</dbReference>
<dbReference type="Gene3D" id="3.40.50.1110">
    <property type="entry name" value="SGNH hydrolase"/>
    <property type="match status" value="1"/>
</dbReference>
<dbReference type="Proteomes" id="UP001485459">
    <property type="component" value="Chromosome"/>
</dbReference>
<name>A0ABZ2YMD4_9BACT</name>
<keyword evidence="1" id="KW-0732">Signal</keyword>
<dbReference type="InterPro" id="IPR052762">
    <property type="entry name" value="PCW_deacetylase/CE"/>
</dbReference>
<feature type="signal peptide" evidence="1">
    <location>
        <begin position="1"/>
        <end position="22"/>
    </location>
</feature>
<evidence type="ECO:0000313" key="3">
    <source>
        <dbReference type="EMBL" id="WZN40061.1"/>
    </source>
</evidence>
<feature type="chain" id="PRO_5047000220" description="Carbohydrate esterase 2 N-terminal domain-containing protein" evidence="1">
    <location>
        <begin position="23"/>
        <end position="355"/>
    </location>
</feature>
<evidence type="ECO:0000259" key="2">
    <source>
        <dbReference type="Pfam" id="PF17996"/>
    </source>
</evidence>
<dbReference type="PANTHER" id="PTHR37834:SF2">
    <property type="entry name" value="ESTERASE, SGNH HYDROLASE-TYPE"/>
    <property type="match status" value="1"/>
</dbReference>
<protein>
    <recommendedName>
        <fullName evidence="2">Carbohydrate esterase 2 N-terminal domain-containing protein</fullName>
    </recommendedName>
</protein>
<dbReference type="Pfam" id="PF17996">
    <property type="entry name" value="CE2_N"/>
    <property type="match status" value="1"/>
</dbReference>
<dbReference type="PANTHER" id="PTHR37834">
    <property type="entry name" value="GDSL-LIKE LIPASE/ACYLHYDROLASE DOMAIN PROTEIN (AFU_ORTHOLOGUE AFUA_2G00620)"/>
    <property type="match status" value="1"/>
</dbReference>
<dbReference type="InterPro" id="IPR040794">
    <property type="entry name" value="CE2_N"/>
</dbReference>
<accession>A0ABZ2YMD4</accession>
<dbReference type="Gene3D" id="2.60.120.260">
    <property type="entry name" value="Galactose-binding domain-like"/>
    <property type="match status" value="1"/>
</dbReference>
<gene>
    <name evidence="3" type="ORF">WJU16_18995</name>
</gene>
<sequence length="355" mass="39872">MKHTYFRALLLLLLLSPGATFAQNKRANFTGRVKHFGNGSTGIYWPGTMISTRFSGTSVAAELEDATGRNVYRIIIDGQPVRDFTPAYGRKTYVIAENLKPGKHTVSLHRQTDWYNGITTFHGFRYEDGTKTYRIKTPRRRIAFYGNSITVGAGMRERDTSSKGPSTNNYLSYSARTARHFGAEYHCNSSSGIGLMISWGNDIMPEIYDRTNPADSSSVWDFSKDKPEIVVVNLLQNDASLFLQPKHPQYIRQFGDKAAPTPETVIVTYMGFIKNLRRHYPNARIICALGSMGAVSNGSPWPGYIREAVNRLQDPRIHAFTFDYIGGNGHPNAAEHAVMAERLIAFINKISDWKD</sequence>
<keyword evidence="4" id="KW-1185">Reference proteome</keyword>
<reference evidence="4" key="1">
    <citation type="submission" date="2024-03" db="EMBL/GenBank/DDBJ databases">
        <title>Chitinophaga horti sp. nov., isolated from garden soil.</title>
        <authorList>
            <person name="Lee D.S."/>
            <person name="Han D.M."/>
            <person name="Baek J.H."/>
            <person name="Choi D.G."/>
            <person name="Jeon J.H."/>
            <person name="Jeon C.O."/>
        </authorList>
    </citation>
    <scope>NUCLEOTIDE SEQUENCE [LARGE SCALE GENOMIC DNA]</scope>
    <source>
        <strain evidence="4">GPA1</strain>
    </source>
</reference>
<proteinExistence type="predicted"/>